<dbReference type="PANTHER" id="PTHR10302">
    <property type="entry name" value="SINGLE-STRANDED DNA-BINDING PROTEIN"/>
    <property type="match status" value="1"/>
</dbReference>
<dbReference type="OrthoDB" id="1078367at2759"/>
<dbReference type="AlphaFoldDB" id="B3SC42"/>
<dbReference type="NCBIfam" id="TIGR00621">
    <property type="entry name" value="ssb"/>
    <property type="match status" value="1"/>
</dbReference>
<dbReference type="SUPFAM" id="SSF50249">
    <property type="entry name" value="Nucleic acid-binding proteins"/>
    <property type="match status" value="1"/>
</dbReference>
<dbReference type="InterPro" id="IPR012340">
    <property type="entry name" value="NA-bd_OB-fold"/>
</dbReference>
<organism evidence="4 5">
    <name type="scientific">Trichoplax adhaerens</name>
    <name type="common">Trichoplax reptans</name>
    <dbReference type="NCBI Taxonomy" id="10228"/>
    <lineage>
        <taxon>Eukaryota</taxon>
        <taxon>Metazoa</taxon>
        <taxon>Placozoa</taxon>
        <taxon>Uniplacotomia</taxon>
        <taxon>Trichoplacea</taxon>
        <taxon>Trichoplacidae</taxon>
        <taxon>Trichoplax</taxon>
    </lineage>
</organism>
<feature type="region of interest" description="Disordered" evidence="3">
    <location>
        <begin position="90"/>
        <end position="134"/>
    </location>
</feature>
<dbReference type="GeneID" id="6758975"/>
<dbReference type="Gene3D" id="2.40.50.140">
    <property type="entry name" value="Nucleic acid-binding proteins"/>
    <property type="match status" value="1"/>
</dbReference>
<accession>B3SC42</accession>
<protein>
    <recommendedName>
        <fullName evidence="6">Single-stranded DNA-binding protein</fullName>
    </recommendedName>
</protein>
<keyword evidence="1 2" id="KW-0238">DNA-binding</keyword>
<dbReference type="STRING" id="10228.B3SC42"/>
<dbReference type="CDD" id="cd04496">
    <property type="entry name" value="SSB_OBF"/>
    <property type="match status" value="1"/>
</dbReference>
<dbReference type="EMBL" id="DS985267">
    <property type="protein sequence ID" value="EDV19788.1"/>
    <property type="molecule type" value="Genomic_DNA"/>
</dbReference>
<dbReference type="PANTHER" id="PTHR10302:SF0">
    <property type="entry name" value="SINGLE-STRANDED DNA-BINDING PROTEIN, MITOCHONDRIAL"/>
    <property type="match status" value="1"/>
</dbReference>
<dbReference type="eggNOG" id="KOG1653">
    <property type="taxonomic scope" value="Eukaryota"/>
</dbReference>
<dbReference type="PROSITE" id="PS50935">
    <property type="entry name" value="SSB"/>
    <property type="match status" value="1"/>
</dbReference>
<evidence type="ECO:0000256" key="1">
    <source>
        <dbReference type="ARBA" id="ARBA00023125"/>
    </source>
</evidence>
<gene>
    <name evidence="4" type="ORF">TRIADDRAFT_61842</name>
</gene>
<keyword evidence="5" id="KW-1185">Reference proteome</keyword>
<dbReference type="FunFam" id="2.40.50.140:FF:000696">
    <property type="match status" value="1"/>
</dbReference>
<evidence type="ECO:0000313" key="5">
    <source>
        <dbReference type="Proteomes" id="UP000009022"/>
    </source>
</evidence>
<evidence type="ECO:0000256" key="3">
    <source>
        <dbReference type="SAM" id="MobiDB-lite"/>
    </source>
</evidence>
<evidence type="ECO:0000313" key="4">
    <source>
        <dbReference type="EMBL" id="EDV19788.1"/>
    </source>
</evidence>
<dbReference type="InterPro" id="IPR000424">
    <property type="entry name" value="Primosome_PriB/ssb"/>
</dbReference>
<reference evidence="4 5" key="1">
    <citation type="journal article" date="2008" name="Nature">
        <title>The Trichoplax genome and the nature of placozoans.</title>
        <authorList>
            <person name="Srivastava M."/>
            <person name="Begovic E."/>
            <person name="Chapman J."/>
            <person name="Putnam N.H."/>
            <person name="Hellsten U."/>
            <person name="Kawashima T."/>
            <person name="Kuo A."/>
            <person name="Mitros T."/>
            <person name="Salamov A."/>
            <person name="Carpenter M.L."/>
            <person name="Signorovitch A.Y."/>
            <person name="Moreno M.A."/>
            <person name="Kamm K."/>
            <person name="Grimwood J."/>
            <person name="Schmutz J."/>
            <person name="Shapiro H."/>
            <person name="Grigoriev I.V."/>
            <person name="Buss L.W."/>
            <person name="Schierwater B."/>
            <person name="Dellaporta S.L."/>
            <person name="Rokhsar D.S."/>
        </authorList>
    </citation>
    <scope>NUCLEOTIDE SEQUENCE [LARGE SCALE GENOMIC DNA]</scope>
    <source>
        <strain evidence="4 5">Grell-BS-1999</strain>
    </source>
</reference>
<dbReference type="RefSeq" id="XP_002117812.1">
    <property type="nucleotide sequence ID" value="XM_002117776.1"/>
</dbReference>
<dbReference type="GO" id="GO:0042645">
    <property type="term" value="C:mitochondrial nucleoid"/>
    <property type="evidence" value="ECO:0000318"/>
    <property type="project" value="GO_Central"/>
</dbReference>
<dbReference type="InterPro" id="IPR011344">
    <property type="entry name" value="ssDNA-bd"/>
</dbReference>
<dbReference type="PhylomeDB" id="B3SC42"/>
<dbReference type="Proteomes" id="UP000009022">
    <property type="component" value="Unassembled WGS sequence"/>
</dbReference>
<dbReference type="KEGG" id="tad:TRIADDRAFT_61842"/>
<proteinExistence type="predicted"/>
<dbReference type="CTD" id="6758975"/>
<dbReference type="GO" id="GO:0008047">
    <property type="term" value="F:enzyme activator activity"/>
    <property type="evidence" value="ECO:0000318"/>
    <property type="project" value="GO_Central"/>
</dbReference>
<evidence type="ECO:0008006" key="6">
    <source>
        <dbReference type="Google" id="ProtNLM"/>
    </source>
</evidence>
<dbReference type="GO" id="GO:0006260">
    <property type="term" value="P:DNA replication"/>
    <property type="evidence" value="ECO:0000318"/>
    <property type="project" value="GO_Central"/>
</dbReference>
<dbReference type="Pfam" id="PF00436">
    <property type="entry name" value="SSB"/>
    <property type="match status" value="1"/>
</dbReference>
<dbReference type="GO" id="GO:0090297">
    <property type="term" value="P:positive regulation of mitochondrial DNA replication"/>
    <property type="evidence" value="ECO:0000318"/>
    <property type="project" value="GO_Central"/>
</dbReference>
<name>B3SC42_TRIAD</name>
<dbReference type="GO" id="GO:0003697">
    <property type="term" value="F:single-stranded DNA binding"/>
    <property type="evidence" value="ECO:0000318"/>
    <property type="project" value="GO_Central"/>
</dbReference>
<dbReference type="HOGENOM" id="CLU_738364_0_0_1"/>
<dbReference type="InParanoid" id="B3SC42"/>
<sequence>MTTAYCDNVNNAKIIKENRASSITKGGSNNKDLHPIVTKLNGKSLVRSKPPVSRNKKKKISTSLSPSIFMRRDDPLLWILSVYLNQNRPLPPLKPIKLRQDPTDPPPPIYFRQEPTSPPPSPSQEIPIYFRQDNTPPPPSQQVPIYFRQDDSSPALPSPALSPLYFNRPNLPSPYETTLLTPNEFPIPLSREYYSNLPLLWYLSARFRQEFALSFLSQHSQRKVPSRLVDKIMKVTSRLIRNEESRRPIRSINHVQLLGNVGNDPVKVDDKSVRFSVATNRSWFVKNEDSGHLTTKTEWHSIFAYKPALQNYIMQTVTKGQRVLLNGRLSYGRFVDSEGRPRSSAYIVLDDLIALSFPKAENEIEEIAEEDSYEA</sequence>
<evidence type="ECO:0000256" key="2">
    <source>
        <dbReference type="PROSITE-ProRule" id="PRU00252"/>
    </source>
</evidence>